<dbReference type="EMBL" id="SPMZ01000082">
    <property type="protein sequence ID" value="NMQ21239.1"/>
    <property type="molecule type" value="Genomic_DNA"/>
</dbReference>
<name>A0ABX1TTF1_9GAMM</name>
<feature type="domain" description="Microcin J25-processing protein McjB C-terminal" evidence="1">
    <location>
        <begin position="39"/>
        <end position="106"/>
    </location>
</feature>
<keyword evidence="3" id="KW-1185">Reference proteome</keyword>
<evidence type="ECO:0000313" key="2">
    <source>
        <dbReference type="EMBL" id="NMQ21239.1"/>
    </source>
</evidence>
<dbReference type="InterPro" id="IPR053521">
    <property type="entry name" value="McjB-like"/>
</dbReference>
<protein>
    <submittedName>
        <fullName evidence="2">Lasso peptide biosynthesis B2 protein</fullName>
    </submittedName>
</protein>
<dbReference type="RefSeq" id="WP_169250504.1">
    <property type="nucleotide sequence ID" value="NZ_SPMZ01000082.1"/>
</dbReference>
<accession>A0ABX1TTF1</accession>
<comment type="caution">
    <text evidence="2">The sequence shown here is derived from an EMBL/GenBank/DDBJ whole genome shotgun (WGS) entry which is preliminary data.</text>
</comment>
<gene>
    <name evidence="2" type="ORF">E4P82_19775</name>
</gene>
<dbReference type="NCBIfam" id="NF033537">
    <property type="entry name" value="lasso_biosyn_B2"/>
    <property type="match status" value="1"/>
</dbReference>
<dbReference type="InterPro" id="IPR032708">
    <property type="entry name" value="McjB_C"/>
</dbReference>
<dbReference type="Proteomes" id="UP000760480">
    <property type="component" value="Unassembled WGS sequence"/>
</dbReference>
<organism evidence="2 3">
    <name type="scientific">Candidatus Competibacter phosphatis</name>
    <dbReference type="NCBI Taxonomy" id="221280"/>
    <lineage>
        <taxon>Bacteria</taxon>
        <taxon>Pseudomonadati</taxon>
        <taxon>Pseudomonadota</taxon>
        <taxon>Gammaproteobacteria</taxon>
        <taxon>Candidatus Competibacteraceae</taxon>
        <taxon>Candidatus Competibacter</taxon>
    </lineage>
</organism>
<dbReference type="Pfam" id="PF13471">
    <property type="entry name" value="Transglut_core3"/>
    <property type="match status" value="1"/>
</dbReference>
<proteinExistence type="predicted"/>
<evidence type="ECO:0000313" key="3">
    <source>
        <dbReference type="Proteomes" id="UP000760480"/>
    </source>
</evidence>
<evidence type="ECO:0000259" key="1">
    <source>
        <dbReference type="Pfam" id="PF13471"/>
    </source>
</evidence>
<reference evidence="2 3" key="1">
    <citation type="submission" date="2019-03" db="EMBL/GenBank/DDBJ databases">
        <title>Metabolic reconstructions from genomes of highly enriched 'Candidatus Accumulibacter' and 'Candidatus Competibacter' bioreactor populations.</title>
        <authorList>
            <person name="Annavajhala M.K."/>
            <person name="Welles L."/>
            <person name="Abbas B."/>
            <person name="Sorokin D."/>
            <person name="Park H."/>
            <person name="Van Loosdrecht M."/>
            <person name="Chandran K."/>
        </authorList>
    </citation>
    <scope>NUCLEOTIDE SEQUENCE [LARGE SCALE GENOMIC DNA]</scope>
    <source>
        <strain evidence="2 3">SBR_G</strain>
    </source>
</reference>
<sequence length="113" mass="12755">MKANVLFHKFMALPRRGKWLHCNTALWLITVKAGLYLLPFDLLRGWVAPPGKPPSSGPVAIEEVREITEAIERLGRLLAPLQINCLPQALVGQKLLRRKGFNAQLKNWCTEES</sequence>